<name>A0A4Z2E498_9TELE</name>
<organism evidence="1 2">
    <name type="scientific">Liparis tanakae</name>
    <name type="common">Tanaka's snailfish</name>
    <dbReference type="NCBI Taxonomy" id="230148"/>
    <lineage>
        <taxon>Eukaryota</taxon>
        <taxon>Metazoa</taxon>
        <taxon>Chordata</taxon>
        <taxon>Craniata</taxon>
        <taxon>Vertebrata</taxon>
        <taxon>Euteleostomi</taxon>
        <taxon>Actinopterygii</taxon>
        <taxon>Neopterygii</taxon>
        <taxon>Teleostei</taxon>
        <taxon>Neoteleostei</taxon>
        <taxon>Acanthomorphata</taxon>
        <taxon>Eupercaria</taxon>
        <taxon>Perciformes</taxon>
        <taxon>Cottioidei</taxon>
        <taxon>Cottales</taxon>
        <taxon>Liparidae</taxon>
        <taxon>Liparis</taxon>
    </lineage>
</organism>
<evidence type="ECO:0000313" key="1">
    <source>
        <dbReference type="EMBL" id="TNN23551.1"/>
    </source>
</evidence>
<comment type="caution">
    <text evidence="1">The sequence shown here is derived from an EMBL/GenBank/DDBJ whole genome shotgun (WGS) entry which is preliminary data.</text>
</comment>
<sequence length="111" mass="12131">MSDWKAVEAAAVGPFDLLWTREHRPETGDRRPETGDMTLAAYLTVISVMSSVGAAKTGGDDDWVYLPNKCEGKRSPGPRTGARPDVTLLSPRLSSVNNNNNRLLIHVNNIL</sequence>
<keyword evidence="2" id="KW-1185">Reference proteome</keyword>
<accession>A0A4Z2E498</accession>
<dbReference type="Proteomes" id="UP000314294">
    <property type="component" value="Unassembled WGS sequence"/>
</dbReference>
<reference evidence="1 2" key="1">
    <citation type="submission" date="2019-03" db="EMBL/GenBank/DDBJ databases">
        <title>First draft genome of Liparis tanakae, snailfish: a comprehensive survey of snailfish specific genes.</title>
        <authorList>
            <person name="Kim W."/>
            <person name="Song I."/>
            <person name="Jeong J.-H."/>
            <person name="Kim D."/>
            <person name="Kim S."/>
            <person name="Ryu S."/>
            <person name="Song J.Y."/>
            <person name="Lee S.K."/>
        </authorList>
    </citation>
    <scope>NUCLEOTIDE SEQUENCE [LARGE SCALE GENOMIC DNA]</scope>
    <source>
        <tissue evidence="1">Muscle</tissue>
    </source>
</reference>
<proteinExistence type="predicted"/>
<gene>
    <name evidence="1" type="ORF">EYF80_066327</name>
</gene>
<protein>
    <submittedName>
        <fullName evidence="1">Uncharacterized protein</fullName>
    </submittedName>
</protein>
<evidence type="ECO:0000313" key="2">
    <source>
        <dbReference type="Proteomes" id="UP000314294"/>
    </source>
</evidence>
<dbReference type="EMBL" id="SRLO01018086">
    <property type="protein sequence ID" value="TNN23551.1"/>
    <property type="molecule type" value="Genomic_DNA"/>
</dbReference>
<dbReference type="AlphaFoldDB" id="A0A4Z2E498"/>